<dbReference type="GO" id="GO:0005737">
    <property type="term" value="C:cytoplasm"/>
    <property type="evidence" value="ECO:0007669"/>
    <property type="project" value="TreeGrafter"/>
</dbReference>
<keyword evidence="3" id="KW-0131">Cell cycle</keyword>
<evidence type="ECO:0000313" key="4">
    <source>
        <dbReference type="Proteomes" id="UP000582837"/>
    </source>
</evidence>
<dbReference type="SUPFAM" id="SSF52540">
    <property type="entry name" value="P-loop containing nucleoside triphosphate hydrolases"/>
    <property type="match status" value="1"/>
</dbReference>
<dbReference type="RefSeq" id="WP_170032658.1">
    <property type="nucleotide sequence ID" value="NZ_JABDTL010000001.1"/>
</dbReference>
<name>A0A841H3L6_9BACT</name>
<comment type="caution">
    <text evidence="3">The sequence shown here is derived from an EMBL/GenBank/DDBJ whole genome shotgun (WGS) entry which is preliminary data.</text>
</comment>
<dbReference type="Gene3D" id="3.40.50.300">
    <property type="entry name" value="P-loop containing nucleotide triphosphate hydrolases"/>
    <property type="match status" value="1"/>
</dbReference>
<keyword evidence="2" id="KW-0067">ATP-binding</keyword>
<keyword evidence="1" id="KW-0547">Nucleotide-binding</keyword>
<dbReference type="Proteomes" id="UP000582837">
    <property type="component" value="Unassembled WGS sequence"/>
</dbReference>
<protein>
    <submittedName>
        <fullName evidence="3">Cell division protein ZapE</fullName>
    </submittedName>
</protein>
<dbReference type="PANTHER" id="PTHR12169:SF6">
    <property type="entry name" value="AFG1-LIKE ATPASE"/>
    <property type="match status" value="1"/>
</dbReference>
<dbReference type="PANTHER" id="PTHR12169">
    <property type="entry name" value="ATPASE N2B"/>
    <property type="match status" value="1"/>
</dbReference>
<gene>
    <name evidence="3" type="ORF">HNQ61_004290</name>
</gene>
<dbReference type="GO" id="GO:0016887">
    <property type="term" value="F:ATP hydrolysis activity"/>
    <property type="evidence" value="ECO:0007669"/>
    <property type="project" value="InterPro"/>
</dbReference>
<evidence type="ECO:0000256" key="1">
    <source>
        <dbReference type="ARBA" id="ARBA00022741"/>
    </source>
</evidence>
<reference evidence="3 4" key="1">
    <citation type="submission" date="2020-08" db="EMBL/GenBank/DDBJ databases">
        <title>Genomic Encyclopedia of Type Strains, Phase IV (KMG-IV): sequencing the most valuable type-strain genomes for metagenomic binning, comparative biology and taxonomic classification.</title>
        <authorList>
            <person name="Goeker M."/>
        </authorList>
    </citation>
    <scope>NUCLEOTIDE SEQUENCE [LARGE SCALE GENOMIC DNA]</scope>
    <source>
        <strain evidence="3 4">DSM 29007</strain>
    </source>
</reference>
<evidence type="ECO:0000313" key="3">
    <source>
        <dbReference type="EMBL" id="MBB6072627.1"/>
    </source>
</evidence>
<keyword evidence="4" id="KW-1185">Reference proteome</keyword>
<dbReference type="AlphaFoldDB" id="A0A841H3L6"/>
<proteinExistence type="predicted"/>
<dbReference type="EMBL" id="JACHIA010000016">
    <property type="protein sequence ID" value="MBB6072627.1"/>
    <property type="molecule type" value="Genomic_DNA"/>
</dbReference>
<dbReference type="InterPro" id="IPR027417">
    <property type="entry name" value="P-loop_NTPase"/>
</dbReference>
<evidence type="ECO:0000256" key="2">
    <source>
        <dbReference type="ARBA" id="ARBA00022840"/>
    </source>
</evidence>
<dbReference type="GO" id="GO:0051301">
    <property type="term" value="P:cell division"/>
    <property type="evidence" value="ECO:0007669"/>
    <property type="project" value="UniProtKB-KW"/>
</dbReference>
<dbReference type="GO" id="GO:0005524">
    <property type="term" value="F:ATP binding"/>
    <property type="evidence" value="ECO:0007669"/>
    <property type="project" value="UniProtKB-KW"/>
</dbReference>
<dbReference type="Pfam" id="PF03969">
    <property type="entry name" value="AFG1_ATPase"/>
    <property type="match status" value="2"/>
</dbReference>
<sequence length="355" mass="39000">MLHLESLLERIPARPDAAELVAGFVPPPRFAAKRFEDYTPDPRHPSQAAAVARLRAVGDELQAAESGWSRMRAAFGRAPRGGGVYLDGGFGVGKTHLLAALWHASPRPSAYLSFDELVYTIGLLGVDAAREAFRGQRLVAVDEWELDDPGNLKLAIAFLRGALADGVRVATTSNTIPDELGRGRFDQKSFTSEIEELATAFEVLRVEGEDFRHRRFQADPRRSYFLDAESMGRARAQAGPRSLVVPFPALLAGLGTVHPIRFHALVDAVDELLIEDVRPMPDLYDALRWVHFVDKAYDGAVALAATAEADLGDLFRPDWLTGPYGKKFSRCLSRMEEMLGERRARLSAEAAPPVA</sequence>
<accession>A0A841H3L6</accession>
<dbReference type="InterPro" id="IPR005654">
    <property type="entry name" value="ATPase_AFG1-like"/>
</dbReference>
<keyword evidence="3" id="KW-0132">Cell division</keyword>
<dbReference type="NCBIfam" id="NF040713">
    <property type="entry name" value="ZapE"/>
    <property type="match status" value="1"/>
</dbReference>
<organism evidence="3 4">
    <name type="scientific">Longimicrobium terrae</name>
    <dbReference type="NCBI Taxonomy" id="1639882"/>
    <lineage>
        <taxon>Bacteria</taxon>
        <taxon>Pseudomonadati</taxon>
        <taxon>Gemmatimonadota</taxon>
        <taxon>Longimicrobiia</taxon>
        <taxon>Longimicrobiales</taxon>
        <taxon>Longimicrobiaceae</taxon>
        <taxon>Longimicrobium</taxon>
    </lineage>
</organism>